<comment type="subcellular location">
    <subcellularLocation>
        <location evidence="1 4">Nucleus</location>
    </subcellularLocation>
</comment>
<dbReference type="GO" id="GO:0005634">
    <property type="term" value="C:nucleus"/>
    <property type="evidence" value="ECO:0007669"/>
    <property type="project" value="UniProtKB-SubCell"/>
</dbReference>
<sequence>MGEANEAGSRGMEKLPLQSEKYPTDLLQRFLCSNSHQARIAAFNEEEDAEEIELNLGLSLGGRFGVDKNAKKLIRSSSIAGTIPLLRDDEGSIPAAASYPALIRTSSLPPETEEEWRKRKELQTLRRMEAKRRRFEKQRNKDGIGMGSGGCFEEERREIDGLTGLNLREKRPCSGFTAVAPPFGSPTWAAAARQALILGGIVDEVAKGKGCTSGGGGAGGGGLPGVGQPASQCSAESQGGSSSGMSELDSRHIQGSSSYGEARSSSQERGNAEAVGSSGSKMCENPSGSSQAETKNPSKKPDSGENRGRETGPGTTSMEDMPCVFTIGDGPDGRRVEGILYKYGKGEEVRIMCVCHGKFLSPAEFVKHAGGKNVAHPLRHIVVNPNSGPFL</sequence>
<dbReference type="Pfam" id="PF16136">
    <property type="entry name" value="NLS_NINJA_AFP"/>
    <property type="match status" value="1"/>
</dbReference>
<evidence type="ECO:0000256" key="4">
    <source>
        <dbReference type="RuleBase" id="RU369029"/>
    </source>
</evidence>
<keyword evidence="3 4" id="KW-0539">Nucleus</keyword>
<feature type="domain" description="Ethylene-responsive binding factor-associated repression" evidence="6">
    <location>
        <begin position="47"/>
        <end position="81"/>
    </location>
</feature>
<comment type="function">
    <text evidence="4">Acts as a negative regulator of abscisic acid (ABA) response.</text>
</comment>
<organism evidence="8 9">
    <name type="scientific">Momordica charantia</name>
    <name type="common">Bitter gourd</name>
    <name type="synonym">Balsam pear</name>
    <dbReference type="NCBI Taxonomy" id="3673"/>
    <lineage>
        <taxon>Eukaryota</taxon>
        <taxon>Viridiplantae</taxon>
        <taxon>Streptophyta</taxon>
        <taxon>Embryophyta</taxon>
        <taxon>Tracheophyta</taxon>
        <taxon>Spermatophyta</taxon>
        <taxon>Magnoliopsida</taxon>
        <taxon>eudicotyledons</taxon>
        <taxon>Gunneridae</taxon>
        <taxon>Pentapetalae</taxon>
        <taxon>rosids</taxon>
        <taxon>fabids</taxon>
        <taxon>Cucurbitales</taxon>
        <taxon>Cucurbitaceae</taxon>
        <taxon>Momordiceae</taxon>
        <taxon>Momordica</taxon>
    </lineage>
</organism>
<evidence type="ECO:0000259" key="7">
    <source>
        <dbReference type="Pfam" id="PF16135"/>
    </source>
</evidence>
<proteinExistence type="inferred from homology"/>
<dbReference type="GO" id="GO:0045892">
    <property type="term" value="P:negative regulation of DNA-templated transcription"/>
    <property type="evidence" value="ECO:0007669"/>
    <property type="project" value="TreeGrafter"/>
</dbReference>
<evidence type="ECO:0000256" key="2">
    <source>
        <dbReference type="ARBA" id="ARBA00006081"/>
    </source>
</evidence>
<dbReference type="GeneID" id="111017536"/>
<gene>
    <name evidence="9" type="primary">LOC111017536</name>
</gene>
<dbReference type="InterPro" id="IPR032310">
    <property type="entry name" value="NLS_NINJA_AFP-like"/>
</dbReference>
<evidence type="ECO:0000256" key="3">
    <source>
        <dbReference type="ARBA" id="ARBA00023242"/>
    </source>
</evidence>
<dbReference type="AlphaFoldDB" id="A0A6J1D5N7"/>
<name>A0A6J1D5N7_MOMCH</name>
<dbReference type="PANTHER" id="PTHR31413:SF46">
    <property type="entry name" value="NINJA-FAMILY PROTEIN AFP1"/>
    <property type="match status" value="1"/>
</dbReference>
<dbReference type="PANTHER" id="PTHR31413">
    <property type="entry name" value="AFP HOMOLOG 2"/>
    <property type="match status" value="1"/>
</dbReference>
<reference evidence="9" key="1">
    <citation type="submission" date="2025-08" db="UniProtKB">
        <authorList>
            <consortium name="RefSeq"/>
        </authorList>
    </citation>
    <scope>IDENTIFICATION</scope>
    <source>
        <strain evidence="9">OHB3-1</strain>
    </source>
</reference>
<evidence type="ECO:0000313" key="9">
    <source>
        <dbReference type="RefSeq" id="XP_022149013.1"/>
    </source>
</evidence>
<dbReference type="GO" id="GO:0007165">
    <property type="term" value="P:signal transduction"/>
    <property type="evidence" value="ECO:0007669"/>
    <property type="project" value="InterPro"/>
</dbReference>
<protein>
    <recommendedName>
        <fullName evidence="4">Ninja-family protein</fullName>
    </recommendedName>
    <alternativeName>
        <fullName evidence="4">ABI-binding protein</fullName>
    </alternativeName>
</protein>
<accession>A0A6J1D5N7</accession>
<dbReference type="Pfam" id="PF16135">
    <property type="entry name" value="TDBD"/>
    <property type="match status" value="1"/>
</dbReference>
<evidence type="ECO:0000313" key="8">
    <source>
        <dbReference type="Proteomes" id="UP000504603"/>
    </source>
</evidence>
<dbReference type="KEGG" id="mcha:111017536"/>
<dbReference type="RefSeq" id="XP_022149013.1">
    <property type="nucleotide sequence ID" value="XM_022293321.1"/>
</dbReference>
<dbReference type="Proteomes" id="UP000504603">
    <property type="component" value="Unplaced"/>
</dbReference>
<comment type="similarity">
    <text evidence="2 4">Belongs to the Ninja family.</text>
</comment>
<evidence type="ECO:0000256" key="1">
    <source>
        <dbReference type="ARBA" id="ARBA00004123"/>
    </source>
</evidence>
<evidence type="ECO:0000259" key="6">
    <source>
        <dbReference type="Pfam" id="PF07897"/>
    </source>
</evidence>
<feature type="domain" description="Tify" evidence="7">
    <location>
        <begin position="350"/>
        <end position="383"/>
    </location>
</feature>
<dbReference type="InterPro" id="IPR032308">
    <property type="entry name" value="TDBD"/>
</dbReference>
<feature type="compositionally biased region" description="Basic and acidic residues" evidence="5">
    <location>
        <begin position="299"/>
        <end position="310"/>
    </location>
</feature>
<feature type="compositionally biased region" description="Low complexity" evidence="5">
    <location>
        <begin position="256"/>
        <end position="265"/>
    </location>
</feature>
<keyword evidence="8" id="KW-1185">Reference proteome</keyword>
<evidence type="ECO:0000256" key="5">
    <source>
        <dbReference type="SAM" id="MobiDB-lite"/>
    </source>
</evidence>
<feature type="compositionally biased region" description="Polar residues" evidence="5">
    <location>
        <begin position="286"/>
        <end position="295"/>
    </location>
</feature>
<feature type="compositionally biased region" description="Low complexity" evidence="5">
    <location>
        <begin position="226"/>
        <end position="247"/>
    </location>
</feature>
<feature type="region of interest" description="Disordered" evidence="5">
    <location>
        <begin position="220"/>
        <end position="322"/>
    </location>
</feature>
<dbReference type="GO" id="GO:0009737">
    <property type="term" value="P:response to abscisic acid"/>
    <property type="evidence" value="ECO:0007669"/>
    <property type="project" value="TreeGrafter"/>
</dbReference>
<dbReference type="OrthoDB" id="667358at2759"/>
<dbReference type="Pfam" id="PF07897">
    <property type="entry name" value="EAR"/>
    <property type="match status" value="1"/>
</dbReference>
<dbReference type="InterPro" id="IPR012463">
    <property type="entry name" value="Ninja_motif"/>
</dbReference>
<dbReference type="InterPro" id="IPR031307">
    <property type="entry name" value="Ninja_fam"/>
</dbReference>